<evidence type="ECO:0000256" key="2">
    <source>
        <dbReference type="SAM" id="Phobius"/>
    </source>
</evidence>
<organism evidence="3">
    <name type="scientific">Strombidium rassoulzadegani</name>
    <dbReference type="NCBI Taxonomy" id="1082188"/>
    <lineage>
        <taxon>Eukaryota</taxon>
        <taxon>Sar</taxon>
        <taxon>Alveolata</taxon>
        <taxon>Ciliophora</taxon>
        <taxon>Intramacronucleata</taxon>
        <taxon>Spirotrichea</taxon>
        <taxon>Oligotrichia</taxon>
        <taxon>Strombidiidae</taxon>
        <taxon>Strombidium</taxon>
    </lineage>
</organism>
<keyword evidence="2" id="KW-1133">Transmembrane helix</keyword>
<evidence type="ECO:0000256" key="1">
    <source>
        <dbReference type="SAM" id="MobiDB-lite"/>
    </source>
</evidence>
<feature type="region of interest" description="Disordered" evidence="1">
    <location>
        <begin position="202"/>
        <end position="230"/>
    </location>
</feature>
<reference evidence="3" key="1">
    <citation type="submission" date="2021-01" db="EMBL/GenBank/DDBJ databases">
        <authorList>
            <person name="Corre E."/>
            <person name="Pelletier E."/>
            <person name="Niang G."/>
            <person name="Scheremetjew M."/>
            <person name="Finn R."/>
            <person name="Kale V."/>
            <person name="Holt S."/>
            <person name="Cochrane G."/>
            <person name="Meng A."/>
            <person name="Brown T."/>
            <person name="Cohen L."/>
        </authorList>
    </citation>
    <scope>NUCLEOTIDE SEQUENCE</scope>
    <source>
        <strain evidence="3">Ras09</strain>
    </source>
</reference>
<protein>
    <submittedName>
        <fullName evidence="3">Uncharacterized protein</fullName>
    </submittedName>
</protein>
<keyword evidence="2" id="KW-0812">Transmembrane</keyword>
<proteinExistence type="predicted"/>
<gene>
    <name evidence="3" type="ORF">SRAS04492_LOCUS5380</name>
</gene>
<name>A0A7S3FYC1_9SPIT</name>
<dbReference type="InterPro" id="IPR036259">
    <property type="entry name" value="MFS_trans_sf"/>
</dbReference>
<accession>A0A7S3FYC1</accession>
<keyword evidence="2" id="KW-0472">Membrane</keyword>
<feature type="transmembrane region" description="Helical" evidence="2">
    <location>
        <begin position="67"/>
        <end position="86"/>
    </location>
</feature>
<dbReference type="SUPFAM" id="SSF103473">
    <property type="entry name" value="MFS general substrate transporter"/>
    <property type="match status" value="1"/>
</dbReference>
<feature type="compositionally biased region" description="Basic and acidic residues" evidence="1">
    <location>
        <begin position="214"/>
        <end position="230"/>
    </location>
</feature>
<dbReference type="EMBL" id="HBIA01010514">
    <property type="protein sequence ID" value="CAE0233579.1"/>
    <property type="molecule type" value="Transcribed_RNA"/>
</dbReference>
<evidence type="ECO:0000313" key="3">
    <source>
        <dbReference type="EMBL" id="CAE0233579.1"/>
    </source>
</evidence>
<dbReference type="Gene3D" id="1.20.1250.20">
    <property type="entry name" value="MFS general substrate transporter like domains"/>
    <property type="match status" value="1"/>
</dbReference>
<sequence>MSEQQLMVNIAKMTVMWSASSFSSYLLSFMNKYLEGSIYTNNYAEAVAGGLACVIGAKIYSRVGMRASFIISFSLGLAGGLMIYLLESEMVQVPSSVLEMFEGTLKQQRVKALDYLVPKLIFFSKFGITFAFISTYQASFSNDNIFPPEKRATSIGHCQLIGRGFTILAPEVTELPKPLPIACFCGMALLAMVVSFTFDAQSEPNASPAPPAPREYKLGEKGQLRHKKEE</sequence>
<dbReference type="AlphaFoldDB" id="A0A7S3FYC1"/>